<dbReference type="EMBL" id="NBTY01000129">
    <property type="protein sequence ID" value="OTP71063.1"/>
    <property type="molecule type" value="Genomic_DNA"/>
</dbReference>
<dbReference type="AlphaFoldDB" id="A0A242MJC9"/>
<organism evidence="1 2">
    <name type="scientific">Caballeronia sordidicola</name>
    <name type="common">Burkholderia sordidicola</name>
    <dbReference type="NCBI Taxonomy" id="196367"/>
    <lineage>
        <taxon>Bacteria</taxon>
        <taxon>Pseudomonadati</taxon>
        <taxon>Pseudomonadota</taxon>
        <taxon>Betaproteobacteria</taxon>
        <taxon>Burkholderiales</taxon>
        <taxon>Burkholderiaceae</taxon>
        <taxon>Caballeronia</taxon>
    </lineage>
</organism>
<evidence type="ECO:0000313" key="2">
    <source>
        <dbReference type="Proteomes" id="UP000194546"/>
    </source>
</evidence>
<evidence type="ECO:0000313" key="1">
    <source>
        <dbReference type="EMBL" id="OTP71063.1"/>
    </source>
</evidence>
<proteinExistence type="predicted"/>
<protein>
    <submittedName>
        <fullName evidence="1">Uncharacterized protein</fullName>
    </submittedName>
</protein>
<dbReference type="Proteomes" id="UP000194546">
    <property type="component" value="Unassembled WGS sequence"/>
</dbReference>
<sequence length="39" mass="3952">MPTLSVTLALLPSSMRAVNAVPPAALNPVYAGSYGARPP</sequence>
<accession>A0A242MJC9</accession>
<comment type="caution">
    <text evidence="1">The sequence shown here is derived from an EMBL/GenBank/DDBJ whole genome shotgun (WGS) entry which is preliminary data.</text>
</comment>
<gene>
    <name evidence="1" type="ORF">PAMC26510_23950</name>
</gene>
<reference evidence="1 2" key="1">
    <citation type="submission" date="2017-03" db="EMBL/GenBank/DDBJ databases">
        <title>Genome analysis of strain PAMC 26510.</title>
        <authorList>
            <person name="Oh H.-M."/>
            <person name="Yang J.-A."/>
        </authorList>
    </citation>
    <scope>NUCLEOTIDE SEQUENCE [LARGE SCALE GENOMIC DNA]</scope>
    <source>
        <strain evidence="1 2">PAMC 26510</strain>
    </source>
</reference>
<name>A0A242MJC9_CABSO</name>